<comment type="caution">
    <text evidence="3">The sequence shown here is derived from an EMBL/GenBank/DDBJ whole genome shotgun (WGS) entry which is preliminary data.</text>
</comment>
<accession>A0A8H3BX80</accession>
<feature type="signal peptide" evidence="2">
    <location>
        <begin position="1"/>
        <end position="20"/>
    </location>
</feature>
<dbReference type="Proteomes" id="UP000663853">
    <property type="component" value="Unassembled WGS sequence"/>
</dbReference>
<name>A0A8H3BX80_9AGAM</name>
<feature type="region of interest" description="Disordered" evidence="1">
    <location>
        <begin position="126"/>
        <end position="162"/>
    </location>
</feature>
<dbReference type="EMBL" id="CAJMXA010001599">
    <property type="protein sequence ID" value="CAE6466053.1"/>
    <property type="molecule type" value="Genomic_DNA"/>
</dbReference>
<proteinExistence type="predicted"/>
<reference evidence="3" key="1">
    <citation type="submission" date="2021-01" db="EMBL/GenBank/DDBJ databases">
        <authorList>
            <person name="Kaushik A."/>
        </authorList>
    </citation>
    <scope>NUCLEOTIDE SEQUENCE</scope>
    <source>
        <strain evidence="3">AG6-10EEA</strain>
    </source>
</reference>
<evidence type="ECO:0008006" key="5">
    <source>
        <dbReference type="Google" id="ProtNLM"/>
    </source>
</evidence>
<feature type="chain" id="PRO_5034164388" description="Extracellular membrane protein CFEM domain-containing protein" evidence="2">
    <location>
        <begin position="21"/>
        <end position="197"/>
    </location>
</feature>
<feature type="compositionally biased region" description="Low complexity" evidence="1">
    <location>
        <begin position="142"/>
        <end position="162"/>
    </location>
</feature>
<sequence>MRAFTIISALIAVAISGVVATPATPAPPAGGIPALIARQAGSPIPDIPAECQAKCATVQKITTCGTDLACMCTNAMGQGIVDCGNCGIEYHKSDPNINSYKASFQASVNSYADSCTQAGHPVGPFSVTGSSNSGGNSGGSGTSASSTGKSTGTATAASGSVPTGMITSGGTNGAVSFRAAAGTGAFAAVAAVMVAVL</sequence>
<organism evidence="3 4">
    <name type="scientific">Rhizoctonia solani</name>
    <dbReference type="NCBI Taxonomy" id="456999"/>
    <lineage>
        <taxon>Eukaryota</taxon>
        <taxon>Fungi</taxon>
        <taxon>Dikarya</taxon>
        <taxon>Basidiomycota</taxon>
        <taxon>Agaricomycotina</taxon>
        <taxon>Agaricomycetes</taxon>
        <taxon>Cantharellales</taxon>
        <taxon>Ceratobasidiaceae</taxon>
        <taxon>Rhizoctonia</taxon>
    </lineage>
</organism>
<gene>
    <name evidence="3" type="ORF">RDB_LOCUS68833</name>
</gene>
<dbReference type="AlphaFoldDB" id="A0A8H3BX80"/>
<evidence type="ECO:0000313" key="3">
    <source>
        <dbReference type="EMBL" id="CAE6466053.1"/>
    </source>
</evidence>
<protein>
    <recommendedName>
        <fullName evidence="5">Extracellular membrane protein CFEM domain-containing protein</fullName>
    </recommendedName>
</protein>
<evidence type="ECO:0000256" key="1">
    <source>
        <dbReference type="SAM" id="MobiDB-lite"/>
    </source>
</evidence>
<keyword evidence="2" id="KW-0732">Signal</keyword>
<evidence type="ECO:0000313" key="4">
    <source>
        <dbReference type="Proteomes" id="UP000663853"/>
    </source>
</evidence>
<evidence type="ECO:0000256" key="2">
    <source>
        <dbReference type="SAM" id="SignalP"/>
    </source>
</evidence>